<accession>A0ACB9YH23</accession>
<evidence type="ECO:0000313" key="2">
    <source>
        <dbReference type="Proteomes" id="UP001497700"/>
    </source>
</evidence>
<keyword evidence="2" id="KW-1185">Reference proteome</keyword>
<organism evidence="1 2">
    <name type="scientific">Hypoxylon rubiginosum</name>
    <dbReference type="NCBI Taxonomy" id="110542"/>
    <lineage>
        <taxon>Eukaryota</taxon>
        <taxon>Fungi</taxon>
        <taxon>Dikarya</taxon>
        <taxon>Ascomycota</taxon>
        <taxon>Pezizomycotina</taxon>
        <taxon>Sordariomycetes</taxon>
        <taxon>Xylariomycetidae</taxon>
        <taxon>Xylariales</taxon>
        <taxon>Hypoxylaceae</taxon>
        <taxon>Hypoxylon</taxon>
    </lineage>
</organism>
<name>A0ACB9YH23_9PEZI</name>
<evidence type="ECO:0000313" key="1">
    <source>
        <dbReference type="EMBL" id="KAI4858745.1"/>
    </source>
</evidence>
<proteinExistence type="predicted"/>
<gene>
    <name evidence="1" type="ORF">F4820DRAFT_205978</name>
</gene>
<dbReference type="Proteomes" id="UP001497700">
    <property type="component" value="Unassembled WGS sequence"/>
</dbReference>
<comment type="caution">
    <text evidence="1">The sequence shown here is derived from an EMBL/GenBank/DDBJ whole genome shotgun (WGS) entry which is preliminary data.</text>
</comment>
<sequence>MANGMSKAQEPRLQCLPLEIRWQILESLSDVRSLAHAVLTCRALYSAFKAKEADLPTTVLTNCIGHEVLPEAVIVYQCRPPFLSTLVSSLLVSPNELTWEESRRARKYTQEFIWQLRHRKLPFPVKFSMCEAIDLADLHTQAVEPLTQKFIQSCAREPITMPSVDLADSLQARPATRLEKDRIARALYRFELFRKLFGCYGDRIEHMPPSAQLVPHAYNFFKRYAPWEIAQIATIYDFLGREILPAMTDVAEHDVSYGAHALDYSELWNGRIDHPAVQHILTLGLRKIQEIGACDTFKSRVEMLGTATIENYYFFNNAMRFIDFYQASGQGTGLLTGKPFHDDGDTGGRVMHQMAWAPGRYWFNDPVDWLDRRWGHVMWDHERFQDLGVMGPPGPPFGHSWSRAHGSERGIPEDEMEASVKERCRIWSRGGRGYWTKNDSSRVVYPRGVDPFAAAASDAQSPQDANIQNTAASNAPTVTTSSLGFMNEPRAPWYYRLARRIFRRHRRHRHH</sequence>
<reference evidence="1 2" key="1">
    <citation type="journal article" date="2022" name="New Phytol.">
        <title>Ecological generalism drives hyperdiversity of secondary metabolite gene clusters in xylarialean endophytes.</title>
        <authorList>
            <person name="Franco M.E.E."/>
            <person name="Wisecaver J.H."/>
            <person name="Arnold A.E."/>
            <person name="Ju Y.M."/>
            <person name="Slot J.C."/>
            <person name="Ahrendt S."/>
            <person name="Moore L.P."/>
            <person name="Eastman K.E."/>
            <person name="Scott K."/>
            <person name="Konkel Z."/>
            <person name="Mondo S.J."/>
            <person name="Kuo A."/>
            <person name="Hayes R.D."/>
            <person name="Haridas S."/>
            <person name="Andreopoulos B."/>
            <person name="Riley R."/>
            <person name="LaButti K."/>
            <person name="Pangilinan J."/>
            <person name="Lipzen A."/>
            <person name="Amirebrahimi M."/>
            <person name="Yan J."/>
            <person name="Adam C."/>
            <person name="Keymanesh K."/>
            <person name="Ng V."/>
            <person name="Louie K."/>
            <person name="Northen T."/>
            <person name="Drula E."/>
            <person name="Henrissat B."/>
            <person name="Hsieh H.M."/>
            <person name="Youens-Clark K."/>
            <person name="Lutzoni F."/>
            <person name="Miadlikowska J."/>
            <person name="Eastwood D.C."/>
            <person name="Hamelin R.C."/>
            <person name="Grigoriev I.V."/>
            <person name="U'Ren J.M."/>
        </authorList>
    </citation>
    <scope>NUCLEOTIDE SEQUENCE [LARGE SCALE GENOMIC DNA]</scope>
    <source>
        <strain evidence="1 2">CBS 119005</strain>
    </source>
</reference>
<dbReference type="EMBL" id="MU393693">
    <property type="protein sequence ID" value="KAI4858745.1"/>
    <property type="molecule type" value="Genomic_DNA"/>
</dbReference>
<protein>
    <submittedName>
        <fullName evidence="1">Uncharacterized protein</fullName>
    </submittedName>
</protein>